<evidence type="ECO:0000313" key="2">
    <source>
        <dbReference type="EMBL" id="CAB4801666.1"/>
    </source>
</evidence>
<reference evidence="3" key="1">
    <citation type="submission" date="2020-05" db="EMBL/GenBank/DDBJ databases">
        <authorList>
            <person name="Chiriac C."/>
            <person name="Salcher M."/>
            <person name="Ghai R."/>
            <person name="Kavagutti S V."/>
        </authorList>
    </citation>
    <scope>NUCLEOTIDE SEQUENCE</scope>
</reference>
<feature type="region of interest" description="Disordered" evidence="1">
    <location>
        <begin position="21"/>
        <end position="52"/>
    </location>
</feature>
<protein>
    <submittedName>
        <fullName evidence="3">Unannotated protein</fullName>
    </submittedName>
</protein>
<sequence length="67" mass="7049">MVAPGLLRNMLVAKIPVVVEPESPRPSSSVTNTRSASPSKAKPISNPPEETRACKSRWFAACKGSAG</sequence>
<feature type="compositionally biased region" description="Low complexity" evidence="1">
    <location>
        <begin position="21"/>
        <end position="30"/>
    </location>
</feature>
<accession>A0A6J7QIW0</accession>
<proteinExistence type="predicted"/>
<dbReference type="AlphaFoldDB" id="A0A6J7QIW0"/>
<name>A0A6J7QIW0_9ZZZZ</name>
<evidence type="ECO:0000256" key="1">
    <source>
        <dbReference type="SAM" id="MobiDB-lite"/>
    </source>
</evidence>
<dbReference type="EMBL" id="CAFBPS010000001">
    <property type="protein sequence ID" value="CAB5016935.1"/>
    <property type="molecule type" value="Genomic_DNA"/>
</dbReference>
<dbReference type="EMBL" id="CAFAAL010000047">
    <property type="protein sequence ID" value="CAB4801666.1"/>
    <property type="molecule type" value="Genomic_DNA"/>
</dbReference>
<evidence type="ECO:0000313" key="3">
    <source>
        <dbReference type="EMBL" id="CAB5016935.1"/>
    </source>
</evidence>
<gene>
    <name evidence="2" type="ORF">UFOPK3004_00711</name>
    <name evidence="3" type="ORF">UFOPK4134_00045</name>
</gene>
<organism evidence="3">
    <name type="scientific">freshwater metagenome</name>
    <dbReference type="NCBI Taxonomy" id="449393"/>
    <lineage>
        <taxon>unclassified sequences</taxon>
        <taxon>metagenomes</taxon>
        <taxon>ecological metagenomes</taxon>
    </lineage>
</organism>